<keyword evidence="1" id="KW-0732">Signal</keyword>
<keyword evidence="3" id="KW-1185">Reference proteome</keyword>
<gene>
    <name evidence="2" type="ORF">MIZ03_1702</name>
</gene>
<accession>A0ABM7MKT2</accession>
<name>A0ABM7MKT2_9BURK</name>
<dbReference type="PANTHER" id="PTHR35841">
    <property type="entry name" value="PHOSPHONATES-BINDING PERIPLASMIC PROTEIN"/>
    <property type="match status" value="1"/>
</dbReference>
<evidence type="ECO:0000313" key="3">
    <source>
        <dbReference type="Proteomes" id="UP000824366"/>
    </source>
</evidence>
<feature type="chain" id="PRO_5046725538" evidence="1">
    <location>
        <begin position="22"/>
        <end position="279"/>
    </location>
</feature>
<organism evidence="2 3">
    <name type="scientific">Rhodoferax lithotrophicus</name>
    <dbReference type="NCBI Taxonomy" id="2798804"/>
    <lineage>
        <taxon>Bacteria</taxon>
        <taxon>Pseudomonadati</taxon>
        <taxon>Pseudomonadota</taxon>
        <taxon>Betaproteobacteria</taxon>
        <taxon>Burkholderiales</taxon>
        <taxon>Comamonadaceae</taxon>
        <taxon>Rhodoferax</taxon>
    </lineage>
</organism>
<dbReference type="Pfam" id="PF12974">
    <property type="entry name" value="Phosphonate-bd"/>
    <property type="match status" value="1"/>
</dbReference>
<dbReference type="Proteomes" id="UP000824366">
    <property type="component" value="Chromosome"/>
</dbReference>
<dbReference type="RefSeq" id="WP_223910864.1">
    <property type="nucleotide sequence ID" value="NZ_AP024238.1"/>
</dbReference>
<reference evidence="2 3" key="1">
    <citation type="journal article" date="2021" name="Microbiol. Spectr.">
        <title>A Single Bacterium Capable of Oxidation and Reduction of Iron at Circumneutral pH.</title>
        <authorList>
            <person name="Kato S."/>
            <person name="Ohkuma M."/>
        </authorList>
    </citation>
    <scope>NUCLEOTIDE SEQUENCE [LARGE SCALE GENOMIC DNA]</scope>
    <source>
        <strain evidence="2 3">MIZ03</strain>
    </source>
</reference>
<dbReference type="Gene3D" id="3.40.190.10">
    <property type="entry name" value="Periplasmic binding protein-like II"/>
    <property type="match status" value="2"/>
</dbReference>
<dbReference type="PANTHER" id="PTHR35841:SF1">
    <property type="entry name" value="PHOSPHONATES-BINDING PERIPLASMIC PROTEIN"/>
    <property type="match status" value="1"/>
</dbReference>
<dbReference type="EMBL" id="AP024238">
    <property type="protein sequence ID" value="BCO26816.1"/>
    <property type="molecule type" value="Genomic_DNA"/>
</dbReference>
<sequence>MNRLFVLVFALFAQFAANVGAAGVYSFGPANQRSPLLTAQYWNPILNYVSQRSGVGLELQVASTGDRSSEATVRGDYDFVYNNHQFKPSAAAQGYSAILRPRAEDITGQIVTLEDSPIKSLNDLAGKTIGFANPQAFAGYTVQMDHLMRLGIEVVPVFGGSQQGIMAQLKSGNVIAAGVNSTVMREFAQRENLRYQILWQSQSYHDLAISVHPRVPVKDVEAVRKAFADMAEDPQGQQILEASAKVIAQKPPYGFYPATQKDYQPYLDFYRRSVFKGAD</sequence>
<dbReference type="SUPFAM" id="SSF53850">
    <property type="entry name" value="Periplasmic binding protein-like II"/>
    <property type="match status" value="1"/>
</dbReference>
<evidence type="ECO:0000313" key="2">
    <source>
        <dbReference type="EMBL" id="BCO26816.1"/>
    </source>
</evidence>
<evidence type="ECO:0000256" key="1">
    <source>
        <dbReference type="SAM" id="SignalP"/>
    </source>
</evidence>
<protein>
    <submittedName>
        <fullName evidence="2">Uncharacterized protein</fullName>
    </submittedName>
</protein>
<feature type="signal peptide" evidence="1">
    <location>
        <begin position="1"/>
        <end position="21"/>
    </location>
</feature>
<proteinExistence type="predicted"/>